<accession>A0AAD3H6Z8</accession>
<evidence type="ECO:0000313" key="4">
    <source>
        <dbReference type="Proteomes" id="UP001054902"/>
    </source>
</evidence>
<comment type="caution">
    <text evidence="3">The sequence shown here is derived from an EMBL/GenBank/DDBJ whole genome shotgun (WGS) entry which is preliminary data.</text>
</comment>
<protein>
    <submittedName>
        <fullName evidence="3">Uncharacterized protein</fullName>
    </submittedName>
</protein>
<feature type="region of interest" description="Disordered" evidence="1">
    <location>
        <begin position="232"/>
        <end position="270"/>
    </location>
</feature>
<evidence type="ECO:0000313" key="3">
    <source>
        <dbReference type="EMBL" id="GFH52308.1"/>
    </source>
</evidence>
<organism evidence="3 4">
    <name type="scientific">Chaetoceros tenuissimus</name>
    <dbReference type="NCBI Taxonomy" id="426638"/>
    <lineage>
        <taxon>Eukaryota</taxon>
        <taxon>Sar</taxon>
        <taxon>Stramenopiles</taxon>
        <taxon>Ochrophyta</taxon>
        <taxon>Bacillariophyta</taxon>
        <taxon>Coscinodiscophyceae</taxon>
        <taxon>Chaetocerotophycidae</taxon>
        <taxon>Chaetocerotales</taxon>
        <taxon>Chaetocerotaceae</taxon>
        <taxon>Chaetoceros</taxon>
    </lineage>
</organism>
<feature type="chain" id="PRO_5042027786" evidence="2">
    <location>
        <begin position="18"/>
        <end position="290"/>
    </location>
</feature>
<gene>
    <name evidence="3" type="ORF">CTEN210_08784</name>
</gene>
<dbReference type="EMBL" id="BLLK01000045">
    <property type="protein sequence ID" value="GFH52308.1"/>
    <property type="molecule type" value="Genomic_DNA"/>
</dbReference>
<feature type="region of interest" description="Disordered" evidence="1">
    <location>
        <begin position="106"/>
        <end position="171"/>
    </location>
</feature>
<keyword evidence="2" id="KW-0732">Signal</keyword>
<name>A0AAD3H6Z8_9STRA</name>
<proteinExistence type="predicted"/>
<feature type="compositionally biased region" description="Acidic residues" evidence="1">
    <location>
        <begin position="125"/>
        <end position="149"/>
    </location>
</feature>
<feature type="compositionally biased region" description="Basic and acidic residues" evidence="1">
    <location>
        <begin position="106"/>
        <end position="120"/>
    </location>
</feature>
<evidence type="ECO:0000256" key="1">
    <source>
        <dbReference type="SAM" id="MobiDB-lite"/>
    </source>
</evidence>
<dbReference type="Proteomes" id="UP001054902">
    <property type="component" value="Unassembled WGS sequence"/>
</dbReference>
<dbReference type="AlphaFoldDB" id="A0AAD3H6Z8"/>
<reference evidence="3 4" key="1">
    <citation type="journal article" date="2021" name="Sci. Rep.">
        <title>The genome of the diatom Chaetoceros tenuissimus carries an ancient integrated fragment of an extant virus.</title>
        <authorList>
            <person name="Hongo Y."/>
            <person name="Kimura K."/>
            <person name="Takaki Y."/>
            <person name="Yoshida Y."/>
            <person name="Baba S."/>
            <person name="Kobayashi G."/>
            <person name="Nagasaki K."/>
            <person name="Hano T."/>
            <person name="Tomaru Y."/>
        </authorList>
    </citation>
    <scope>NUCLEOTIDE SEQUENCE [LARGE SCALE GENOMIC DNA]</scope>
    <source>
        <strain evidence="3 4">NIES-3715</strain>
    </source>
</reference>
<evidence type="ECO:0000256" key="2">
    <source>
        <dbReference type="SAM" id="SignalP"/>
    </source>
</evidence>
<keyword evidence="4" id="KW-1185">Reference proteome</keyword>
<sequence>MSAKKYILFAFLPCVWGFSTFQSAGLSTRTKQMNENYEAITTFNGKHPQHGLVSNPRSKDMSLNAVFDDGSLALMSTAIFSAAFIVLGSQNENFLNDLVSTEETKLGEKVEEEKKEEEKAAVASDEVESSDGDSVEEVVEADTSEEEKEEVAVVSTDEEKDVNDDTATSSTEVISQDVRKVMEDMIEDNEKAPKVVKSRPAPVSATPNKLGALKKQVASTLASEMAMKERLQKNASEEKEVVMMEPGPQKAIPKPAVVTPPEEPTKKKSALPIRVVKKMLMPWKKFSKLE</sequence>
<feature type="signal peptide" evidence="2">
    <location>
        <begin position="1"/>
        <end position="17"/>
    </location>
</feature>
<feature type="compositionally biased region" description="Basic and acidic residues" evidence="1">
    <location>
        <begin position="232"/>
        <end position="242"/>
    </location>
</feature>